<keyword evidence="2" id="KW-0812">Transmembrane</keyword>
<proteinExistence type="predicted"/>
<feature type="transmembrane region" description="Helical" evidence="2">
    <location>
        <begin position="267"/>
        <end position="288"/>
    </location>
</feature>
<evidence type="ECO:0000313" key="4">
    <source>
        <dbReference type="Proteomes" id="UP000320239"/>
    </source>
</evidence>
<feature type="transmembrane region" description="Helical" evidence="2">
    <location>
        <begin position="232"/>
        <end position="255"/>
    </location>
</feature>
<keyword evidence="2" id="KW-1133">Transmembrane helix</keyword>
<evidence type="ECO:0000256" key="1">
    <source>
        <dbReference type="SAM" id="MobiDB-lite"/>
    </source>
</evidence>
<feature type="transmembrane region" description="Helical" evidence="2">
    <location>
        <begin position="144"/>
        <end position="162"/>
    </location>
</feature>
<dbReference type="EMBL" id="VIWY01000004">
    <property type="protein sequence ID" value="TWG14450.1"/>
    <property type="molecule type" value="Genomic_DNA"/>
</dbReference>
<sequence length="444" mass="47720">MGRPWVWVLAVAALFSLVQLPSAPGNFYPDSTEYLTQVYGMLGDSRAEGRDRAIRAFCDQYRHKSLVLDPVGFDAKAGAKAAGNCVKRLHAQDDQGPETRYGPAITRGASIPSSRYEDIFLSRPGVAVLYLPGVVAFGPRAGMWLTTLAWTLLGGVLVFLLLRRLGVAPGVAVLGQVLYLILPIRVWTMAPLSEGITLGLLMTCLLGAVYLLTGDRRRGLALLGAGFAVGTFVKYSQFLLFAAALAGVLAVVVLVRRRRAGGGADGAATLIGVSVAAAAAMFLVSKLLGWPGTADTMQDLLTNHFREPDVADPLGGWLRTNLDFWRSWLAEQLQEPFLLVAWAAGAWGVIRFHRPAGYVVFAALLAGLANQIGHPNVTQGSRIYIAAWLLAVYGIPLLLHTLLTRRPPDVLTERQPVEPVTEVIPRQSGPAPAPDTWRSPAGGE</sequence>
<feature type="transmembrane region" description="Helical" evidence="2">
    <location>
        <begin position="168"/>
        <end position="188"/>
    </location>
</feature>
<comment type="caution">
    <text evidence="3">The sequence shown here is derived from an EMBL/GenBank/DDBJ whole genome shotgun (WGS) entry which is preliminary data.</text>
</comment>
<feature type="transmembrane region" description="Helical" evidence="2">
    <location>
        <begin position="385"/>
        <end position="404"/>
    </location>
</feature>
<protein>
    <recommendedName>
        <fullName evidence="5">Dolichyl-phosphate-mannose-protein mannosyltransferase</fullName>
    </recommendedName>
</protein>
<dbReference type="AlphaFoldDB" id="A0A561VS84"/>
<feature type="transmembrane region" description="Helical" evidence="2">
    <location>
        <begin position="333"/>
        <end position="350"/>
    </location>
</feature>
<evidence type="ECO:0008006" key="5">
    <source>
        <dbReference type="Google" id="ProtNLM"/>
    </source>
</evidence>
<keyword evidence="2" id="KW-0472">Membrane</keyword>
<feature type="transmembrane region" description="Helical" evidence="2">
    <location>
        <begin position="357"/>
        <end position="373"/>
    </location>
</feature>
<gene>
    <name evidence="3" type="ORF">FHX34_104750</name>
</gene>
<dbReference type="Proteomes" id="UP000320239">
    <property type="component" value="Unassembled WGS sequence"/>
</dbReference>
<organism evidence="3 4">
    <name type="scientific">Actinoplanes teichomyceticus</name>
    <dbReference type="NCBI Taxonomy" id="1867"/>
    <lineage>
        <taxon>Bacteria</taxon>
        <taxon>Bacillati</taxon>
        <taxon>Actinomycetota</taxon>
        <taxon>Actinomycetes</taxon>
        <taxon>Micromonosporales</taxon>
        <taxon>Micromonosporaceae</taxon>
        <taxon>Actinoplanes</taxon>
    </lineage>
</organism>
<accession>A0A561VS84</accession>
<feature type="region of interest" description="Disordered" evidence="1">
    <location>
        <begin position="414"/>
        <end position="444"/>
    </location>
</feature>
<name>A0A561VS84_ACTTI</name>
<evidence type="ECO:0000313" key="3">
    <source>
        <dbReference type="EMBL" id="TWG14450.1"/>
    </source>
</evidence>
<reference evidence="3 4" key="1">
    <citation type="submission" date="2019-06" db="EMBL/GenBank/DDBJ databases">
        <title>Sequencing the genomes of 1000 actinobacteria strains.</title>
        <authorList>
            <person name="Klenk H.-P."/>
        </authorList>
    </citation>
    <scope>NUCLEOTIDE SEQUENCE [LARGE SCALE GENOMIC DNA]</scope>
    <source>
        <strain evidence="3 4">DSM 43866</strain>
    </source>
</reference>
<keyword evidence="4" id="KW-1185">Reference proteome</keyword>
<feature type="transmembrane region" description="Helical" evidence="2">
    <location>
        <begin position="195"/>
        <end position="212"/>
    </location>
</feature>
<evidence type="ECO:0000256" key="2">
    <source>
        <dbReference type="SAM" id="Phobius"/>
    </source>
</evidence>